<dbReference type="EMBL" id="JAMZMK010007852">
    <property type="protein sequence ID" value="KAI7742943.1"/>
    <property type="molecule type" value="Genomic_DNA"/>
</dbReference>
<feature type="compositionally biased region" description="Pro residues" evidence="1">
    <location>
        <begin position="773"/>
        <end position="782"/>
    </location>
</feature>
<accession>A0AAD5CJF7</accession>
<evidence type="ECO:0000256" key="1">
    <source>
        <dbReference type="SAM" id="MobiDB-lite"/>
    </source>
</evidence>
<dbReference type="AlphaFoldDB" id="A0AAD5CJF7"/>
<dbReference type="InterPro" id="IPR003618">
    <property type="entry name" value="TFIIS_cen_dom"/>
</dbReference>
<dbReference type="Pfam" id="PF07744">
    <property type="entry name" value="SPOC"/>
    <property type="match status" value="1"/>
</dbReference>
<dbReference type="PANTHER" id="PTHR11477:SF20">
    <property type="entry name" value="SPOC DOMAIN _ TRANSCRIPTION ELONGATION FACTOR S-II PROTEIN"/>
    <property type="match status" value="1"/>
</dbReference>
<dbReference type="SMART" id="SM00510">
    <property type="entry name" value="TFS2M"/>
    <property type="match status" value="1"/>
</dbReference>
<keyword evidence="4" id="KW-1185">Reference proteome</keyword>
<evidence type="ECO:0000259" key="2">
    <source>
        <dbReference type="PROSITE" id="PS51321"/>
    </source>
</evidence>
<dbReference type="PANTHER" id="PTHR11477">
    <property type="entry name" value="TRANSCRIPTION FACTOR S-II ZINC FINGER DOMAIN-CONTAINING PROTEIN"/>
    <property type="match status" value="1"/>
</dbReference>
<feature type="region of interest" description="Disordered" evidence="1">
    <location>
        <begin position="1"/>
        <end position="113"/>
    </location>
</feature>
<feature type="compositionally biased region" description="Low complexity" evidence="1">
    <location>
        <begin position="645"/>
        <end position="655"/>
    </location>
</feature>
<dbReference type="InterPro" id="IPR036575">
    <property type="entry name" value="TFIIS_cen_dom_sf"/>
</dbReference>
<feature type="compositionally biased region" description="Polar residues" evidence="1">
    <location>
        <begin position="591"/>
        <end position="614"/>
    </location>
</feature>
<dbReference type="PROSITE" id="PS51321">
    <property type="entry name" value="TFIIS_CENTRAL"/>
    <property type="match status" value="1"/>
</dbReference>
<evidence type="ECO:0000313" key="3">
    <source>
        <dbReference type="EMBL" id="KAI7742943.1"/>
    </source>
</evidence>
<dbReference type="SUPFAM" id="SSF46942">
    <property type="entry name" value="Elongation factor TFIIS domain 2"/>
    <property type="match status" value="1"/>
</dbReference>
<feature type="compositionally biased region" description="Basic and acidic residues" evidence="1">
    <location>
        <begin position="94"/>
        <end position="110"/>
    </location>
</feature>
<dbReference type="CDD" id="cd21538">
    <property type="entry name" value="SPOC_TFIIS"/>
    <property type="match status" value="1"/>
</dbReference>
<gene>
    <name evidence="3" type="ORF">M8C21_010414</name>
</gene>
<dbReference type="InterPro" id="IPR012921">
    <property type="entry name" value="SPOC_C"/>
</dbReference>
<comment type="caution">
    <text evidence="3">The sequence shown here is derived from an EMBL/GenBank/DDBJ whole genome shotgun (WGS) entry which is preliminary data.</text>
</comment>
<organism evidence="3 4">
    <name type="scientific">Ambrosia artemisiifolia</name>
    <name type="common">Common ragweed</name>
    <dbReference type="NCBI Taxonomy" id="4212"/>
    <lineage>
        <taxon>Eukaryota</taxon>
        <taxon>Viridiplantae</taxon>
        <taxon>Streptophyta</taxon>
        <taxon>Embryophyta</taxon>
        <taxon>Tracheophyta</taxon>
        <taxon>Spermatophyta</taxon>
        <taxon>Magnoliopsida</taxon>
        <taxon>eudicotyledons</taxon>
        <taxon>Gunneridae</taxon>
        <taxon>Pentapetalae</taxon>
        <taxon>asterids</taxon>
        <taxon>campanulids</taxon>
        <taxon>Asterales</taxon>
        <taxon>Asteraceae</taxon>
        <taxon>Asteroideae</taxon>
        <taxon>Heliantheae alliance</taxon>
        <taxon>Heliantheae</taxon>
        <taxon>Ambrosia</taxon>
    </lineage>
</organism>
<dbReference type="Gene3D" id="1.10.472.30">
    <property type="entry name" value="Transcription elongation factor S-II, central domain"/>
    <property type="match status" value="1"/>
</dbReference>
<dbReference type="GO" id="GO:0006351">
    <property type="term" value="P:DNA-templated transcription"/>
    <property type="evidence" value="ECO:0007669"/>
    <property type="project" value="InterPro"/>
</dbReference>
<dbReference type="Proteomes" id="UP001206925">
    <property type="component" value="Unassembled WGS sequence"/>
</dbReference>
<feature type="region of interest" description="Disordered" evidence="1">
    <location>
        <begin position="150"/>
        <end position="170"/>
    </location>
</feature>
<feature type="compositionally biased region" description="Basic and acidic residues" evidence="1">
    <location>
        <begin position="60"/>
        <end position="69"/>
    </location>
</feature>
<sequence length="806" mass="89822">METAWNNAGSERLLLPTKRQAPTDSLSPSGVDKRVAQMEPHVNKRPPQLQPMLRKPGSQRNEEKPDNEHNTSSSEAGNAHVDPQPNGSTATVGKFEERGSTEGHNGKDNAQEPQYNYVIPDADGSFGDTFFVKDELLQGNGLSWAWDMEVSESKEDNGPEPAQSDDTNGIKNNYKEKGRSLMFNLKDPNNPELREKVLSGVISPERLCSMTPEELASKQLSEWRMAKAEELDKMIVLQESDVDIRRLVKKTHKGEYQVEVEQDDGVSVEVSVGSTSFTQFPPKKKKTAHEVEEKEITDGDQGSLENLTIPADGTDFMQELIVDEFKDDAFLPPIVSLDEFMESLDSEPPFENLTTDFEPKTDTVKADNENVLSEPDSAGRVDQPKEKSNEALLNMNTSDISVERKTIPASSAVIGEKMWEGKLQLTISSSVSAIGLFRSGEKTSTKEWPDSMEIKGRVRLDAFEKFLQELPMSRTRAVMVVHFVLKDFSSEIHRANLSEAVDSYITDERLGFGEPNPGVELYFCPPHTKIIEMLCKHLSKNQTDILRPTDNGLIGVVVWRRPHISFNNPSSSSQHKHHKKHNYPSRRHENVNANASSNFTPKSVNRVQPAQTNNDQGDDDDDIPPGFGPGVATAAQDDEDDLPEFSFSGNSNSSGQRRPAQVGFRSKPTQFNPSAAPVDQMRQLIYRYGQTATGANQINRPWNKGNEDDDMPEWQPQLNHNLHRPEVPPVHIRPPVGPHMVNQVTPPMGQIMNPHMTTQPHVNVLQNVVRWPPPPSGSPVLPPSAAISGQPYGGQWRLDVPRSRGF</sequence>
<dbReference type="Pfam" id="PF07500">
    <property type="entry name" value="TFIIS_M"/>
    <property type="match status" value="1"/>
</dbReference>
<feature type="region of interest" description="Disordered" evidence="1">
    <location>
        <begin position="773"/>
        <end position="806"/>
    </location>
</feature>
<name>A0AAD5CJF7_AMBAR</name>
<proteinExistence type="predicted"/>
<reference evidence="3" key="1">
    <citation type="submission" date="2022-06" db="EMBL/GenBank/DDBJ databases">
        <title>Uncovering the hologenomic basis of an extraordinary plant invasion.</title>
        <authorList>
            <person name="Bieker V.C."/>
            <person name="Martin M.D."/>
            <person name="Gilbert T."/>
            <person name="Hodgins K."/>
            <person name="Battlay P."/>
            <person name="Petersen B."/>
            <person name="Wilson J."/>
        </authorList>
    </citation>
    <scope>NUCLEOTIDE SEQUENCE</scope>
    <source>
        <strain evidence="3">AA19_3_7</strain>
        <tissue evidence="3">Leaf</tissue>
    </source>
</reference>
<protein>
    <recommendedName>
        <fullName evidence="2">TFIIS central domain-containing protein</fullName>
    </recommendedName>
</protein>
<evidence type="ECO:0000313" key="4">
    <source>
        <dbReference type="Proteomes" id="UP001206925"/>
    </source>
</evidence>
<feature type="region of interest" description="Disordered" evidence="1">
    <location>
        <begin position="591"/>
        <end position="674"/>
    </location>
</feature>
<feature type="domain" description="TFIIS central" evidence="2">
    <location>
        <begin position="118"/>
        <end position="243"/>
    </location>
</feature>
<dbReference type="GO" id="GO:0005634">
    <property type="term" value="C:nucleus"/>
    <property type="evidence" value="ECO:0007669"/>
    <property type="project" value="TreeGrafter"/>
</dbReference>